<organism evidence="4 5">
    <name type="scientific">Streptomyces cyaneogriseus subsp. noncyanogenus</name>
    <dbReference type="NCBI Taxonomy" id="477245"/>
    <lineage>
        <taxon>Bacteria</taxon>
        <taxon>Bacillati</taxon>
        <taxon>Actinomycetota</taxon>
        <taxon>Actinomycetes</taxon>
        <taxon>Kitasatosporales</taxon>
        <taxon>Streptomycetaceae</taxon>
        <taxon>Streptomyces</taxon>
    </lineage>
</organism>
<dbReference type="InterPro" id="IPR036291">
    <property type="entry name" value="NAD(P)-bd_dom_sf"/>
</dbReference>
<dbReference type="SUPFAM" id="SSF51735">
    <property type="entry name" value="NAD(P)-binding Rossmann-fold domains"/>
    <property type="match status" value="1"/>
</dbReference>
<keyword evidence="2" id="KW-0479">Metal-binding</keyword>
<proteinExistence type="predicted"/>
<evidence type="ECO:0008006" key="6">
    <source>
        <dbReference type="Google" id="ProtNLM"/>
    </source>
</evidence>
<evidence type="ECO:0000313" key="5">
    <source>
        <dbReference type="Proteomes" id="UP000032234"/>
    </source>
</evidence>
<keyword evidence="5" id="KW-1185">Reference proteome</keyword>
<comment type="cofactor">
    <cofactor evidence="1">
        <name>Zn(2+)</name>
        <dbReference type="ChEBI" id="CHEBI:29105"/>
    </cofactor>
</comment>
<dbReference type="Gene3D" id="3.90.180.10">
    <property type="entry name" value="Medium-chain alcohol dehydrogenases, catalytic domain"/>
    <property type="match status" value="1"/>
</dbReference>
<keyword evidence="3" id="KW-0862">Zinc</keyword>
<accession>A0A0C5FXW6</accession>
<name>A0A0C5FXW6_9ACTN</name>
<dbReference type="GO" id="GO:0046872">
    <property type="term" value="F:metal ion binding"/>
    <property type="evidence" value="ECO:0007669"/>
    <property type="project" value="UniProtKB-KW"/>
</dbReference>
<dbReference type="KEGG" id="scw:TU94_03560"/>
<evidence type="ECO:0000256" key="1">
    <source>
        <dbReference type="ARBA" id="ARBA00001947"/>
    </source>
</evidence>
<dbReference type="EMBL" id="CP010849">
    <property type="protein sequence ID" value="AJP00704.1"/>
    <property type="molecule type" value="Genomic_DNA"/>
</dbReference>
<reference evidence="4 5" key="1">
    <citation type="submission" date="2015-02" db="EMBL/GenBank/DDBJ databases">
        <title>Genome sequence of thermotolerant Streptomyces cyaneogriseus subsp. Noncyanogenus NMWT1, the producer of nematocidal antibiotics nemadectin.</title>
        <authorList>
            <person name="Wang H."/>
            <person name="Li C."/>
            <person name="Xiang W."/>
            <person name="Wang X."/>
        </authorList>
    </citation>
    <scope>NUCLEOTIDE SEQUENCE [LARGE SCALE GENOMIC DNA]</scope>
    <source>
        <strain evidence="4 5">NMWT 1</strain>
    </source>
</reference>
<protein>
    <recommendedName>
        <fullName evidence="6">Alcohol dehydrogenase-like C-terminal domain-containing protein</fullName>
    </recommendedName>
</protein>
<dbReference type="HOGENOM" id="CLU_1659710_0_0_11"/>
<dbReference type="Gene3D" id="3.40.50.720">
    <property type="entry name" value="NAD(P)-binding Rossmann-like Domain"/>
    <property type="match status" value="1"/>
</dbReference>
<dbReference type="PANTHER" id="PTHR42813">
    <property type="entry name" value="ZINC-TYPE ALCOHOL DEHYDROGENASE-LIKE"/>
    <property type="match status" value="1"/>
</dbReference>
<dbReference type="AlphaFoldDB" id="A0A0C5FXW6"/>
<dbReference type="Proteomes" id="UP000032234">
    <property type="component" value="Chromosome"/>
</dbReference>
<sequence>MGDRGRGHVEQKQGVVVGGLRFRGVDTDAPAGGAFQVHGLGGEGEGSDAGMVEGLLGGLAAGHLVSLPEPDEVGLALSDVMSTGHHGAVTAGVGRGDTVLVVGDGAVGRCAVIAARRLGAERILLAGRHEARTGLGRELGASEPWPASPPQDFRPFRLW</sequence>
<gene>
    <name evidence="4" type="ORF">TU94_03560</name>
</gene>
<evidence type="ECO:0000256" key="2">
    <source>
        <dbReference type="ARBA" id="ARBA00022723"/>
    </source>
</evidence>
<evidence type="ECO:0000313" key="4">
    <source>
        <dbReference type="EMBL" id="AJP00704.1"/>
    </source>
</evidence>
<dbReference type="PATRIC" id="fig|477245.3.peg.787"/>
<evidence type="ECO:0000256" key="3">
    <source>
        <dbReference type="ARBA" id="ARBA00022833"/>
    </source>
</evidence>
<dbReference type="PANTHER" id="PTHR42813:SF2">
    <property type="entry name" value="DEHYDROGENASE, ZINC-CONTAINING, PUTATIVE (AFU_ORTHOLOGUE AFUA_2G02810)-RELATED"/>
    <property type="match status" value="1"/>
</dbReference>
<dbReference type="STRING" id="477245.TU94_03560"/>